<evidence type="ECO:0000256" key="2">
    <source>
        <dbReference type="ARBA" id="ARBA00006789"/>
    </source>
</evidence>
<evidence type="ECO:0000256" key="11">
    <source>
        <dbReference type="SAM" id="MobiDB-lite"/>
    </source>
</evidence>
<feature type="DNA-binding region" description="Homeobox" evidence="9">
    <location>
        <begin position="21"/>
        <end position="80"/>
    </location>
</feature>
<evidence type="ECO:0000256" key="10">
    <source>
        <dbReference type="RuleBase" id="RU000682"/>
    </source>
</evidence>
<keyword evidence="6 9" id="KW-0371">Homeobox</keyword>
<dbReference type="Pfam" id="PF01852">
    <property type="entry name" value="START"/>
    <property type="match status" value="1"/>
</dbReference>
<keyword evidence="8 9" id="KW-0539">Nucleus</keyword>
<dbReference type="GO" id="GO:0005634">
    <property type="term" value="C:nucleus"/>
    <property type="evidence" value="ECO:0007669"/>
    <property type="project" value="UniProtKB-SubCell"/>
</dbReference>
<evidence type="ECO:0000313" key="15">
    <source>
        <dbReference type="Proteomes" id="UP001237642"/>
    </source>
</evidence>
<dbReference type="EMBL" id="JAUIZM010000008">
    <property type="protein sequence ID" value="KAK1371925.1"/>
    <property type="molecule type" value="Genomic_DNA"/>
</dbReference>
<feature type="compositionally biased region" description="Gly residues" evidence="11">
    <location>
        <begin position="7"/>
        <end position="16"/>
    </location>
</feature>
<keyword evidence="3" id="KW-0805">Transcription regulation</keyword>
<dbReference type="GO" id="GO:0008289">
    <property type="term" value="F:lipid binding"/>
    <property type="evidence" value="ECO:0007669"/>
    <property type="project" value="InterPro"/>
</dbReference>
<reference evidence="14" key="1">
    <citation type="submission" date="2023-02" db="EMBL/GenBank/DDBJ databases">
        <title>Genome of toxic invasive species Heracleum sosnowskyi carries increased number of genes despite the absence of recent whole-genome duplications.</title>
        <authorList>
            <person name="Schelkunov M."/>
            <person name="Shtratnikova V."/>
            <person name="Makarenko M."/>
            <person name="Klepikova A."/>
            <person name="Omelchenko D."/>
            <person name="Novikova G."/>
            <person name="Obukhova E."/>
            <person name="Bogdanov V."/>
            <person name="Penin A."/>
            <person name="Logacheva M."/>
        </authorList>
    </citation>
    <scope>NUCLEOTIDE SEQUENCE</scope>
    <source>
        <strain evidence="14">Hsosn_3</strain>
        <tissue evidence="14">Leaf</tissue>
    </source>
</reference>
<dbReference type="Gene3D" id="3.30.530.20">
    <property type="match status" value="1"/>
</dbReference>
<dbReference type="InterPro" id="IPR017970">
    <property type="entry name" value="Homeobox_CS"/>
</dbReference>
<dbReference type="FunFam" id="1.10.10.60:FF:000229">
    <property type="entry name" value="Homeobox-leucine zipper protein HDG1"/>
    <property type="match status" value="1"/>
</dbReference>
<keyword evidence="5 9" id="KW-0238">DNA-binding</keyword>
<feature type="domain" description="START" evidence="13">
    <location>
        <begin position="212"/>
        <end position="446"/>
    </location>
</feature>
<dbReference type="InterPro" id="IPR042160">
    <property type="entry name" value="HD-Zip_IV"/>
</dbReference>
<gene>
    <name evidence="14" type="ORF">POM88_038017</name>
</gene>
<comment type="subcellular location">
    <subcellularLocation>
        <location evidence="1 9 10">Nucleus</location>
    </subcellularLocation>
</comment>
<evidence type="ECO:0000259" key="12">
    <source>
        <dbReference type="PROSITE" id="PS50071"/>
    </source>
</evidence>
<dbReference type="PANTHER" id="PTHR45654">
    <property type="entry name" value="HOMEOBOX-LEUCINE ZIPPER PROTEIN MERISTEM L1"/>
    <property type="match status" value="1"/>
</dbReference>
<reference evidence="14" key="2">
    <citation type="submission" date="2023-05" db="EMBL/GenBank/DDBJ databases">
        <authorList>
            <person name="Schelkunov M.I."/>
        </authorList>
    </citation>
    <scope>NUCLEOTIDE SEQUENCE</scope>
    <source>
        <strain evidence="14">Hsosn_3</strain>
        <tissue evidence="14">Leaf</tissue>
    </source>
</reference>
<name>A0AAD8MDT2_9APIA</name>
<evidence type="ECO:0000256" key="6">
    <source>
        <dbReference type="ARBA" id="ARBA00023155"/>
    </source>
</evidence>
<dbReference type="PROSITE" id="PS50071">
    <property type="entry name" value="HOMEOBOX_2"/>
    <property type="match status" value="1"/>
</dbReference>
<dbReference type="SMART" id="SM00389">
    <property type="entry name" value="HOX"/>
    <property type="match status" value="1"/>
</dbReference>
<dbReference type="CDD" id="cd08875">
    <property type="entry name" value="START_ArGLABRA2_like"/>
    <property type="match status" value="1"/>
</dbReference>
<organism evidence="14 15">
    <name type="scientific">Heracleum sosnowskyi</name>
    <dbReference type="NCBI Taxonomy" id="360622"/>
    <lineage>
        <taxon>Eukaryota</taxon>
        <taxon>Viridiplantae</taxon>
        <taxon>Streptophyta</taxon>
        <taxon>Embryophyta</taxon>
        <taxon>Tracheophyta</taxon>
        <taxon>Spermatophyta</taxon>
        <taxon>Magnoliopsida</taxon>
        <taxon>eudicotyledons</taxon>
        <taxon>Gunneridae</taxon>
        <taxon>Pentapetalae</taxon>
        <taxon>asterids</taxon>
        <taxon>campanulids</taxon>
        <taxon>Apiales</taxon>
        <taxon>Apiaceae</taxon>
        <taxon>Apioideae</taxon>
        <taxon>apioid superclade</taxon>
        <taxon>Tordylieae</taxon>
        <taxon>Tordyliinae</taxon>
        <taxon>Heracleum</taxon>
    </lineage>
</organism>
<evidence type="ECO:0000256" key="5">
    <source>
        <dbReference type="ARBA" id="ARBA00023125"/>
    </source>
</evidence>
<comment type="similarity">
    <text evidence="2">Belongs to the HD-ZIP homeobox family. Class IV subfamily.</text>
</comment>
<keyword evidence="4" id="KW-0175">Coiled coil</keyword>
<evidence type="ECO:0000256" key="7">
    <source>
        <dbReference type="ARBA" id="ARBA00023163"/>
    </source>
</evidence>
<evidence type="ECO:0000259" key="13">
    <source>
        <dbReference type="PROSITE" id="PS50848"/>
    </source>
</evidence>
<dbReference type="Pfam" id="PF00046">
    <property type="entry name" value="Homeodomain"/>
    <property type="match status" value="1"/>
</dbReference>
<dbReference type="InterPro" id="IPR023393">
    <property type="entry name" value="START-like_dom_sf"/>
</dbReference>
<dbReference type="InterPro" id="IPR057993">
    <property type="entry name" value="HD-Zip_IV_C"/>
</dbReference>
<dbReference type="GO" id="GO:0000981">
    <property type="term" value="F:DNA-binding transcription factor activity, RNA polymerase II-specific"/>
    <property type="evidence" value="ECO:0007669"/>
    <property type="project" value="InterPro"/>
</dbReference>
<dbReference type="InterPro" id="IPR009057">
    <property type="entry name" value="Homeodomain-like_sf"/>
</dbReference>
<feature type="domain" description="Homeobox" evidence="12">
    <location>
        <begin position="19"/>
        <end position="79"/>
    </location>
</feature>
<dbReference type="SUPFAM" id="SSF55961">
    <property type="entry name" value="Bet v1-like"/>
    <property type="match status" value="2"/>
</dbReference>
<evidence type="ECO:0000256" key="4">
    <source>
        <dbReference type="ARBA" id="ARBA00023054"/>
    </source>
</evidence>
<dbReference type="Proteomes" id="UP001237642">
    <property type="component" value="Unassembled WGS sequence"/>
</dbReference>
<dbReference type="InterPro" id="IPR002913">
    <property type="entry name" value="START_lipid-bd_dom"/>
</dbReference>
<protein>
    <submittedName>
        <fullName evidence="14">Homeobox-leucine zipper protein HDG11</fullName>
    </submittedName>
</protein>
<dbReference type="PANTHER" id="PTHR45654:SF1">
    <property type="entry name" value="HOMEOBOX-LEUCINE ZIPPER PROTEIN HDG11"/>
    <property type="match status" value="1"/>
</dbReference>
<dbReference type="CDD" id="cd00086">
    <property type="entry name" value="homeodomain"/>
    <property type="match status" value="1"/>
</dbReference>
<keyword evidence="15" id="KW-1185">Reference proteome</keyword>
<dbReference type="Gene3D" id="1.10.10.60">
    <property type="entry name" value="Homeodomain-like"/>
    <property type="match status" value="1"/>
</dbReference>
<evidence type="ECO:0000256" key="3">
    <source>
        <dbReference type="ARBA" id="ARBA00023015"/>
    </source>
</evidence>
<dbReference type="PROSITE" id="PS50848">
    <property type="entry name" value="START"/>
    <property type="match status" value="1"/>
</dbReference>
<comment type="caution">
    <text evidence="14">The sequence shown here is derived from an EMBL/GenBank/DDBJ whole genome shotgun (WGS) entry which is preliminary data.</text>
</comment>
<evidence type="ECO:0000256" key="1">
    <source>
        <dbReference type="ARBA" id="ARBA00004123"/>
    </source>
</evidence>
<dbReference type="Pfam" id="PF25797">
    <property type="entry name" value="PDF2_C"/>
    <property type="match status" value="1"/>
</dbReference>
<dbReference type="AlphaFoldDB" id="A0AAD8MDT2"/>
<evidence type="ECO:0000256" key="9">
    <source>
        <dbReference type="PROSITE-ProRule" id="PRU00108"/>
    </source>
</evidence>
<accession>A0AAD8MDT2</accession>
<dbReference type="PROSITE" id="PS00027">
    <property type="entry name" value="HOMEOBOX_1"/>
    <property type="match status" value="1"/>
</dbReference>
<dbReference type="SMART" id="SM00234">
    <property type="entry name" value="START"/>
    <property type="match status" value="1"/>
</dbReference>
<proteinExistence type="inferred from homology"/>
<dbReference type="GO" id="GO:0003677">
    <property type="term" value="F:DNA binding"/>
    <property type="evidence" value="ECO:0007669"/>
    <property type="project" value="UniProtKB-UniRule"/>
</dbReference>
<dbReference type="InterPro" id="IPR001356">
    <property type="entry name" value="HD"/>
</dbReference>
<evidence type="ECO:0000256" key="8">
    <source>
        <dbReference type="ARBA" id="ARBA00023242"/>
    </source>
</evidence>
<evidence type="ECO:0000313" key="14">
    <source>
        <dbReference type="EMBL" id="KAK1371925.1"/>
    </source>
</evidence>
<keyword evidence="7" id="KW-0804">Transcription</keyword>
<feature type="region of interest" description="Disordered" evidence="11">
    <location>
        <begin position="1"/>
        <end position="29"/>
    </location>
</feature>
<sequence>MDDTGERGGGSGGDGSQNGRRKSNYQRHTAQQIQRLEGAFNECPHPDEKMRMQLSRELGLSPRQIKFWFQNRRTQLKAQHEKADNYVLRTENDKIRCENLAIIEALKNAVCPSCGGPEQFDGDIYFKEEKLREENAHLREELKRLESIAGKYMGRPLSQLHLGQPLHLSSLDLSMASFGNNGMTGPSSLNPGLLSGNSSTSEILPFRRISLTDMDKSLMVDVSRNAMEELIKLLQSNSPVWIRAVDGREVLNPEVYESIFPKVAKSPNVRIESSKDSSVVIIGSCLELVDMLMDANKWMEFFPNIVSRATTVEVISTGVMGSRNGLLQMMYEELQVLSPFVPTREFYFLRFCQQIEENAWAIVDVSYDFPQESYSNSQCPVRRLPSGCFIQDLLDGRSKITWMEHVEIEDVRPIHSLYRKHICSGLAFGAVRKLATLQRTCERLTCLMDASNTFSDLGGVITSPHGKRSLMKLSQRMVNSFCSSINTVNGQQVMVSGMNDLEVRATLQKCTDPGHPNSMVLSAATTILVPFAPQKVFDFFRNERSRPQWDVLSNHNPVQEVGHIACGSHPGNCISVLRAFNTSQSNMLILQESCIDSSGALVVYCPIDLPAINIAMSSEDPSFIPILSSGFAISPDAGENPGAGEISAGSLVTIVVQIIVSNLTSGKMSQESVNTINNLVGNTIKQIKAALNCSTC</sequence>
<dbReference type="SUPFAM" id="SSF46689">
    <property type="entry name" value="Homeodomain-like"/>
    <property type="match status" value="1"/>
</dbReference>